<dbReference type="Proteomes" id="UP000582837">
    <property type="component" value="Unassembled WGS sequence"/>
</dbReference>
<dbReference type="EMBL" id="JACHIA010000001">
    <property type="protein sequence ID" value="MBB6068700.1"/>
    <property type="molecule type" value="Genomic_DNA"/>
</dbReference>
<proteinExistence type="predicted"/>
<comment type="caution">
    <text evidence="1">The sequence shown here is derived from an EMBL/GenBank/DDBJ whole genome shotgun (WGS) entry which is preliminary data.</text>
</comment>
<gene>
    <name evidence="1" type="ORF">HNQ61_000311</name>
</gene>
<dbReference type="RefSeq" id="WP_170030998.1">
    <property type="nucleotide sequence ID" value="NZ_JABDTL010000001.1"/>
</dbReference>
<accession>A0A841GP65</accession>
<sequence>MPAATPGSHPTRHTCDEEVIMGGGFLSDGREREAFLARLREAVGGLQGWLIRSNNILSARAELTYPALLEELRSALAEIPPGMPPEQVEILLASLGRLRTAGPQPTEHLQFDPISTALQDLADATHALFETIPEPSMESDQSPMSSISILIDPGSAPAEEIADILSDLSVLYRRIGGSGIDFTPEGVRMLAGGGE</sequence>
<name>A0A841GP65_9BACT</name>
<evidence type="ECO:0000313" key="1">
    <source>
        <dbReference type="EMBL" id="MBB6068700.1"/>
    </source>
</evidence>
<protein>
    <submittedName>
        <fullName evidence="1">Uncharacterized protein</fullName>
    </submittedName>
</protein>
<reference evidence="1 2" key="1">
    <citation type="submission" date="2020-08" db="EMBL/GenBank/DDBJ databases">
        <title>Genomic Encyclopedia of Type Strains, Phase IV (KMG-IV): sequencing the most valuable type-strain genomes for metagenomic binning, comparative biology and taxonomic classification.</title>
        <authorList>
            <person name="Goeker M."/>
        </authorList>
    </citation>
    <scope>NUCLEOTIDE SEQUENCE [LARGE SCALE GENOMIC DNA]</scope>
    <source>
        <strain evidence="1 2">DSM 29007</strain>
    </source>
</reference>
<organism evidence="1 2">
    <name type="scientific">Longimicrobium terrae</name>
    <dbReference type="NCBI Taxonomy" id="1639882"/>
    <lineage>
        <taxon>Bacteria</taxon>
        <taxon>Pseudomonadati</taxon>
        <taxon>Gemmatimonadota</taxon>
        <taxon>Longimicrobiia</taxon>
        <taxon>Longimicrobiales</taxon>
        <taxon>Longimicrobiaceae</taxon>
        <taxon>Longimicrobium</taxon>
    </lineage>
</organism>
<keyword evidence="2" id="KW-1185">Reference proteome</keyword>
<dbReference type="AlphaFoldDB" id="A0A841GP65"/>
<evidence type="ECO:0000313" key="2">
    <source>
        <dbReference type="Proteomes" id="UP000582837"/>
    </source>
</evidence>